<name>A0A6N1X5U4_9BURK</name>
<dbReference type="KEGG" id="aant:HUK68_19060"/>
<evidence type="ECO:0000313" key="2">
    <source>
        <dbReference type="Proteomes" id="UP000509579"/>
    </source>
</evidence>
<proteinExistence type="predicted"/>
<dbReference type="Proteomes" id="UP000509579">
    <property type="component" value="Chromosome"/>
</dbReference>
<dbReference type="RefSeq" id="WP_175505626.1">
    <property type="nucleotide sequence ID" value="NZ_CP054840.1"/>
</dbReference>
<accession>A0A6N1X5U4</accession>
<dbReference type="AlphaFoldDB" id="A0A6N1X5U4"/>
<sequence length="108" mass="12679">MPKTPAAATALGPHALRQRKPLIYKENHELSTIFLGFYYYDYLKIELLGTTTARKFWAASRRHMNNPSHAFSRNPRRKNEHMHRKPLEIHPAKKLFTINLVARNCCYT</sequence>
<organism evidence="1 2">
    <name type="scientific">Comamonas antarctica</name>
    <dbReference type="NCBI Taxonomy" id="2743470"/>
    <lineage>
        <taxon>Bacteria</taxon>
        <taxon>Pseudomonadati</taxon>
        <taxon>Pseudomonadota</taxon>
        <taxon>Betaproteobacteria</taxon>
        <taxon>Burkholderiales</taxon>
        <taxon>Comamonadaceae</taxon>
        <taxon>Comamonas</taxon>
    </lineage>
</organism>
<gene>
    <name evidence="1" type="ORF">HUK68_19060</name>
</gene>
<reference evidence="1 2" key="1">
    <citation type="submission" date="2020-06" db="EMBL/GenBank/DDBJ databases">
        <title>Acidovorax antarctica sp. nov., isolated from Corinth ice sheet soil, Antarctic Fields Peninsula.</title>
        <authorList>
            <person name="Xu Q."/>
            <person name="Peng F."/>
        </authorList>
    </citation>
    <scope>NUCLEOTIDE SEQUENCE [LARGE SCALE GENOMIC DNA]</scope>
    <source>
        <strain evidence="1 2">16-35-5</strain>
    </source>
</reference>
<evidence type="ECO:0000313" key="1">
    <source>
        <dbReference type="EMBL" id="QKV54829.1"/>
    </source>
</evidence>
<dbReference type="EMBL" id="CP054840">
    <property type="protein sequence ID" value="QKV54829.1"/>
    <property type="molecule type" value="Genomic_DNA"/>
</dbReference>
<protein>
    <submittedName>
        <fullName evidence="1">Uncharacterized protein</fullName>
    </submittedName>
</protein>
<keyword evidence="2" id="KW-1185">Reference proteome</keyword>